<dbReference type="AlphaFoldDB" id="V4APE3"/>
<evidence type="ECO:0000313" key="3">
    <source>
        <dbReference type="Proteomes" id="UP000030746"/>
    </source>
</evidence>
<keyword evidence="3" id="KW-1185">Reference proteome</keyword>
<dbReference type="CTD" id="20242883"/>
<gene>
    <name evidence="2" type="ORF">LOTGIDRAFT_174763</name>
</gene>
<accession>V4APE3</accession>
<feature type="region of interest" description="Disordered" evidence="1">
    <location>
        <begin position="45"/>
        <end position="140"/>
    </location>
</feature>
<feature type="compositionally biased region" description="Basic and acidic residues" evidence="1">
    <location>
        <begin position="94"/>
        <end position="118"/>
    </location>
</feature>
<organism evidence="2 3">
    <name type="scientific">Lottia gigantea</name>
    <name type="common">Giant owl limpet</name>
    <dbReference type="NCBI Taxonomy" id="225164"/>
    <lineage>
        <taxon>Eukaryota</taxon>
        <taxon>Metazoa</taxon>
        <taxon>Spiralia</taxon>
        <taxon>Lophotrochozoa</taxon>
        <taxon>Mollusca</taxon>
        <taxon>Gastropoda</taxon>
        <taxon>Patellogastropoda</taxon>
        <taxon>Lottioidea</taxon>
        <taxon>Lottiidae</taxon>
        <taxon>Lottia</taxon>
    </lineage>
</organism>
<proteinExistence type="predicted"/>
<dbReference type="HOGENOM" id="CLU_1837358_0_0_1"/>
<dbReference type="Proteomes" id="UP000030746">
    <property type="component" value="Unassembled WGS sequence"/>
</dbReference>
<sequence length="140" mass="16114">MSEFPGRIKFNDQAMTLHEYPSELHMLEEYLLKHPEEEELVIVESYRNDIEDDDTPPGTPRNNNDDEGLRSNTALSHSGGLSSYVSKYQSDFDWNDHREPDPIVIRPEPEQEITKSEELIPAGEDDTNTWSESTTSDLLF</sequence>
<dbReference type="OrthoDB" id="6160118at2759"/>
<dbReference type="KEGG" id="lgi:LOTGIDRAFT_174763"/>
<dbReference type="GeneID" id="20242883"/>
<evidence type="ECO:0000256" key="1">
    <source>
        <dbReference type="SAM" id="MobiDB-lite"/>
    </source>
</evidence>
<feature type="compositionally biased region" description="Polar residues" evidence="1">
    <location>
        <begin position="70"/>
        <end position="89"/>
    </location>
</feature>
<dbReference type="EMBL" id="KB201422">
    <property type="protein sequence ID" value="ESO96660.1"/>
    <property type="molecule type" value="Genomic_DNA"/>
</dbReference>
<feature type="compositionally biased region" description="Polar residues" evidence="1">
    <location>
        <begin position="128"/>
        <end position="140"/>
    </location>
</feature>
<protein>
    <submittedName>
        <fullName evidence="2">Uncharacterized protein</fullName>
    </submittedName>
</protein>
<evidence type="ECO:0000313" key="2">
    <source>
        <dbReference type="EMBL" id="ESO96660.1"/>
    </source>
</evidence>
<dbReference type="RefSeq" id="XP_009052660.1">
    <property type="nucleotide sequence ID" value="XM_009054412.1"/>
</dbReference>
<dbReference type="OMA" id="DIFETPM"/>
<name>V4APE3_LOTGI</name>
<reference evidence="2 3" key="1">
    <citation type="journal article" date="2013" name="Nature">
        <title>Insights into bilaterian evolution from three spiralian genomes.</title>
        <authorList>
            <person name="Simakov O."/>
            <person name="Marletaz F."/>
            <person name="Cho S.J."/>
            <person name="Edsinger-Gonzales E."/>
            <person name="Havlak P."/>
            <person name="Hellsten U."/>
            <person name="Kuo D.H."/>
            <person name="Larsson T."/>
            <person name="Lv J."/>
            <person name="Arendt D."/>
            <person name="Savage R."/>
            <person name="Osoegawa K."/>
            <person name="de Jong P."/>
            <person name="Grimwood J."/>
            <person name="Chapman J.A."/>
            <person name="Shapiro H."/>
            <person name="Aerts A."/>
            <person name="Otillar R.P."/>
            <person name="Terry A.Y."/>
            <person name="Boore J.L."/>
            <person name="Grigoriev I.V."/>
            <person name="Lindberg D.R."/>
            <person name="Seaver E.C."/>
            <person name="Weisblat D.A."/>
            <person name="Putnam N.H."/>
            <person name="Rokhsar D.S."/>
        </authorList>
    </citation>
    <scope>NUCLEOTIDE SEQUENCE [LARGE SCALE GENOMIC DNA]</scope>
</reference>